<dbReference type="EMBL" id="LR797254">
    <property type="protein sequence ID" value="CAB4198272.1"/>
    <property type="molecule type" value="Genomic_DNA"/>
</dbReference>
<organism evidence="2">
    <name type="scientific">uncultured Caudovirales phage</name>
    <dbReference type="NCBI Taxonomy" id="2100421"/>
    <lineage>
        <taxon>Viruses</taxon>
        <taxon>Duplodnaviria</taxon>
        <taxon>Heunggongvirae</taxon>
        <taxon>Uroviricota</taxon>
        <taxon>Caudoviricetes</taxon>
        <taxon>Peduoviridae</taxon>
        <taxon>Maltschvirus</taxon>
        <taxon>Maltschvirus maltsch</taxon>
    </lineage>
</organism>
<protein>
    <submittedName>
        <fullName evidence="2">Uncharacterized protein</fullName>
    </submittedName>
</protein>
<reference evidence="2" key="1">
    <citation type="submission" date="2020-05" db="EMBL/GenBank/DDBJ databases">
        <authorList>
            <person name="Chiriac C."/>
            <person name="Salcher M."/>
            <person name="Ghai R."/>
            <person name="Kavagutti S V."/>
        </authorList>
    </citation>
    <scope>NUCLEOTIDE SEQUENCE</scope>
</reference>
<name>A0A6J5RQH0_9CAUD</name>
<evidence type="ECO:0000313" key="2">
    <source>
        <dbReference type="EMBL" id="CAB4198272.1"/>
    </source>
</evidence>
<evidence type="ECO:0000313" key="1">
    <source>
        <dbReference type="EMBL" id="CAB4169411.1"/>
    </source>
</evidence>
<accession>A0A6J5RQH0</accession>
<dbReference type="EMBL" id="LR796844">
    <property type="protein sequence ID" value="CAB4169411.1"/>
    <property type="molecule type" value="Genomic_DNA"/>
</dbReference>
<proteinExistence type="predicted"/>
<sequence length="84" mass="9134">MSKIDVTVFGPDEQARFTIHAANCRAGIEFGHLDSMTIGVSSRRDVVADVYAFLDDEDQVSALNDDFDFCSCLKSLPTNSQTGA</sequence>
<gene>
    <name evidence="2" type="ORF">UFOVP1305_64</name>
    <name evidence="1" type="ORF">UFOVP896_9</name>
</gene>